<evidence type="ECO:0000256" key="1">
    <source>
        <dbReference type="ARBA" id="ARBA00006096"/>
    </source>
</evidence>
<dbReference type="PRINTS" id="PR00922">
    <property type="entry name" value="DADACBPTASE3"/>
</dbReference>
<protein>
    <submittedName>
        <fullName evidence="3">D-alanyl-D-alanine carboxypeptidase/D-alanyl-D-alanine-endopeptidase</fullName>
        <ecNumber evidence="3">3.4.16.4</ecNumber>
    </submittedName>
</protein>
<dbReference type="Gene3D" id="3.50.80.20">
    <property type="entry name" value="D-Ala-D-Ala carboxypeptidase C, peptidase S13"/>
    <property type="match status" value="1"/>
</dbReference>
<evidence type="ECO:0000313" key="3">
    <source>
        <dbReference type="EMBL" id="NEY72695.1"/>
    </source>
</evidence>
<dbReference type="GO" id="GO:0006508">
    <property type="term" value="P:proteolysis"/>
    <property type="evidence" value="ECO:0007669"/>
    <property type="project" value="InterPro"/>
</dbReference>
<dbReference type="Gene3D" id="3.40.710.10">
    <property type="entry name" value="DD-peptidase/beta-lactamase superfamily"/>
    <property type="match status" value="1"/>
</dbReference>
<dbReference type="Proteomes" id="UP000481043">
    <property type="component" value="Unassembled WGS sequence"/>
</dbReference>
<dbReference type="GO" id="GO:0009002">
    <property type="term" value="F:serine-type D-Ala-D-Ala carboxypeptidase activity"/>
    <property type="evidence" value="ECO:0007669"/>
    <property type="project" value="UniProtKB-EC"/>
</dbReference>
<proteinExistence type="inferred from homology"/>
<dbReference type="EMBL" id="JAAIWM010000004">
    <property type="protein sequence ID" value="NEY72695.1"/>
    <property type="molecule type" value="Genomic_DNA"/>
</dbReference>
<dbReference type="InterPro" id="IPR000667">
    <property type="entry name" value="Peptidase_S13"/>
</dbReference>
<dbReference type="SUPFAM" id="SSF56601">
    <property type="entry name" value="beta-lactamase/transpeptidase-like"/>
    <property type="match status" value="1"/>
</dbReference>
<comment type="similarity">
    <text evidence="1">Belongs to the peptidase S13 family.</text>
</comment>
<dbReference type="PANTHER" id="PTHR30023">
    <property type="entry name" value="D-ALANYL-D-ALANINE CARBOXYPEPTIDASE"/>
    <property type="match status" value="1"/>
</dbReference>
<dbReference type="PANTHER" id="PTHR30023:SF0">
    <property type="entry name" value="PENICILLIN-SENSITIVE CARBOXYPEPTIDASE A"/>
    <property type="match status" value="1"/>
</dbReference>
<gene>
    <name evidence="3" type="primary">dacB</name>
    <name evidence="3" type="ORF">G4D63_13240</name>
</gene>
<dbReference type="GO" id="GO:0000270">
    <property type="term" value="P:peptidoglycan metabolic process"/>
    <property type="evidence" value="ECO:0007669"/>
    <property type="project" value="TreeGrafter"/>
</dbReference>
<comment type="caution">
    <text evidence="3">The sequence shown here is derived from an EMBL/GenBank/DDBJ whole genome shotgun (WGS) entry which is preliminary data.</text>
</comment>
<organism evidence="3 4">
    <name type="scientific">Bacillus mesophilus</name>
    <dbReference type="NCBI Taxonomy" id="1808955"/>
    <lineage>
        <taxon>Bacteria</taxon>
        <taxon>Bacillati</taxon>
        <taxon>Bacillota</taxon>
        <taxon>Bacilli</taxon>
        <taxon>Bacillales</taxon>
        <taxon>Bacillaceae</taxon>
        <taxon>Bacillus</taxon>
    </lineage>
</organism>
<sequence>MVVSSGSEFTHSVGYAQHHNELTVSQQIEQLLETESAFTGAIAGISVRSSSTGELIYHHNGDIRLRPASNLKLVTAAVALSTLGEQHQFNTELATNGNVNSGVLDGNLYVVGKGDPTLLISDLEKMIKELKNQGITKIQGDLIGDDSWFDDVRLSKDLPWSDETTYYGAQISALTLSPDEDYDSGTVIVEIKPSEKIGEPPTVNILPKNTYLTIENKAKTTKSDQPKNLEIFRKHGENTIVITGEIPQNGVRLKKWISVWEPTLLVTHMVKEVLNKNGITLTGNVKAGKTPEQVTVLTTHSSMVLSQLLIPFLKLSNNGHGEVLVKEMGRVVKDEGSWEKGLEVVEQQLARWELNPSAMVLRDGSGISHVNLISANELSKLLYHVQDEEWYDSFLNALPIASSSDRLLAGTLIHRLDNISDKALVRAKTGTLTTVSSLSGYIHTENGDSVVFSILLNNLIDEDEGKKLEDKIVEVLTK</sequence>
<evidence type="ECO:0000313" key="4">
    <source>
        <dbReference type="Proteomes" id="UP000481043"/>
    </source>
</evidence>
<keyword evidence="3" id="KW-0645">Protease</keyword>
<keyword evidence="3" id="KW-0121">Carboxypeptidase</keyword>
<evidence type="ECO:0000256" key="2">
    <source>
        <dbReference type="ARBA" id="ARBA00022801"/>
    </source>
</evidence>
<reference evidence="3 4" key="1">
    <citation type="submission" date="2020-02" db="EMBL/GenBank/DDBJ databases">
        <title>Bacillus aquiflavi sp. nov., isolated from yellow water of strong flavor Chinese baijiu in Yibin region of China.</title>
        <authorList>
            <person name="Xie J."/>
        </authorList>
    </citation>
    <scope>NUCLEOTIDE SEQUENCE [LARGE SCALE GENOMIC DNA]</scope>
    <source>
        <strain evidence="3 4">SA4</strain>
    </source>
</reference>
<dbReference type="AlphaFoldDB" id="A0A6M0Q8L0"/>
<name>A0A6M0Q8L0_9BACI</name>
<dbReference type="NCBIfam" id="TIGR00666">
    <property type="entry name" value="PBP4"/>
    <property type="match status" value="1"/>
</dbReference>
<dbReference type="Pfam" id="PF02113">
    <property type="entry name" value="Peptidase_S13"/>
    <property type="match status" value="1"/>
</dbReference>
<dbReference type="InterPro" id="IPR012338">
    <property type="entry name" value="Beta-lactam/transpept-like"/>
</dbReference>
<dbReference type="RefSeq" id="WP_163180146.1">
    <property type="nucleotide sequence ID" value="NZ_JAAIWM010000004.1"/>
</dbReference>
<keyword evidence="2 3" id="KW-0378">Hydrolase</keyword>
<accession>A0A6M0Q8L0</accession>
<dbReference type="EC" id="3.4.16.4" evidence="3"/>
<keyword evidence="4" id="KW-1185">Reference proteome</keyword>